<feature type="signal peptide" evidence="1">
    <location>
        <begin position="1"/>
        <end position="18"/>
    </location>
</feature>
<gene>
    <name evidence="2" type="ORF">DERP_006122</name>
</gene>
<protein>
    <submittedName>
        <fullName evidence="2">Uncharacterized protein</fullName>
    </submittedName>
</protein>
<reference evidence="2 3" key="2">
    <citation type="journal article" date="2022" name="Mol. Biol. Evol.">
        <title>Comparative Genomics Reveals Insights into the Divergent Evolution of Astigmatic Mites and Household Pest Adaptations.</title>
        <authorList>
            <person name="Xiong Q."/>
            <person name="Wan A.T."/>
            <person name="Liu X."/>
            <person name="Fung C.S."/>
            <person name="Xiao X."/>
            <person name="Malainual N."/>
            <person name="Hou J."/>
            <person name="Wang L."/>
            <person name="Wang M."/>
            <person name="Yang K.Y."/>
            <person name="Cui Y."/>
            <person name="Leung E.L."/>
            <person name="Nong W."/>
            <person name="Shin S.K."/>
            <person name="Au S.W."/>
            <person name="Jeong K.Y."/>
            <person name="Chew F.T."/>
            <person name="Hui J.H."/>
            <person name="Leung T.F."/>
            <person name="Tungtrongchitr A."/>
            <person name="Zhong N."/>
            <person name="Liu Z."/>
            <person name="Tsui S.K."/>
        </authorList>
    </citation>
    <scope>NUCLEOTIDE SEQUENCE [LARGE SCALE GENOMIC DNA]</scope>
    <source>
        <strain evidence="2">Derp</strain>
    </source>
</reference>
<evidence type="ECO:0000313" key="2">
    <source>
        <dbReference type="EMBL" id="KAH9425513.1"/>
    </source>
</evidence>
<keyword evidence="1" id="KW-0732">Signal</keyword>
<evidence type="ECO:0000313" key="3">
    <source>
        <dbReference type="Proteomes" id="UP000887458"/>
    </source>
</evidence>
<proteinExistence type="predicted"/>
<evidence type="ECO:0000256" key="1">
    <source>
        <dbReference type="SAM" id="SignalP"/>
    </source>
</evidence>
<reference evidence="2 3" key="1">
    <citation type="journal article" date="2018" name="J. Allergy Clin. Immunol.">
        <title>High-quality assembly of Dermatophagoides pteronyssinus genome and transcriptome reveals a wide range of novel allergens.</title>
        <authorList>
            <person name="Liu X.Y."/>
            <person name="Yang K.Y."/>
            <person name="Wang M.Q."/>
            <person name="Kwok J.S."/>
            <person name="Zeng X."/>
            <person name="Yang Z."/>
            <person name="Xiao X.J."/>
            <person name="Lau C.P."/>
            <person name="Li Y."/>
            <person name="Huang Z.M."/>
            <person name="Ba J.G."/>
            <person name="Yim A.K."/>
            <person name="Ouyang C.Y."/>
            <person name="Ngai S.M."/>
            <person name="Chan T.F."/>
            <person name="Leung E.L."/>
            <person name="Liu L."/>
            <person name="Liu Z.G."/>
            <person name="Tsui S.K."/>
        </authorList>
    </citation>
    <scope>NUCLEOTIDE SEQUENCE [LARGE SCALE GENOMIC DNA]</scope>
    <source>
        <strain evidence="2">Derp</strain>
    </source>
</reference>
<feature type="chain" id="PRO_5045044684" evidence="1">
    <location>
        <begin position="19"/>
        <end position="69"/>
    </location>
</feature>
<comment type="caution">
    <text evidence="2">The sequence shown here is derived from an EMBL/GenBank/DDBJ whole genome shotgun (WGS) entry which is preliminary data.</text>
</comment>
<name>A0ABQ8JSC4_DERPT</name>
<dbReference type="EMBL" id="NJHN03000018">
    <property type="protein sequence ID" value="KAH9425513.1"/>
    <property type="molecule type" value="Genomic_DNA"/>
</dbReference>
<keyword evidence="3" id="KW-1185">Reference proteome</keyword>
<accession>A0ABQ8JSC4</accession>
<organism evidence="2 3">
    <name type="scientific">Dermatophagoides pteronyssinus</name>
    <name type="common">European house dust mite</name>
    <dbReference type="NCBI Taxonomy" id="6956"/>
    <lineage>
        <taxon>Eukaryota</taxon>
        <taxon>Metazoa</taxon>
        <taxon>Ecdysozoa</taxon>
        <taxon>Arthropoda</taxon>
        <taxon>Chelicerata</taxon>
        <taxon>Arachnida</taxon>
        <taxon>Acari</taxon>
        <taxon>Acariformes</taxon>
        <taxon>Sarcoptiformes</taxon>
        <taxon>Astigmata</taxon>
        <taxon>Psoroptidia</taxon>
        <taxon>Analgoidea</taxon>
        <taxon>Pyroglyphidae</taxon>
        <taxon>Dermatophagoidinae</taxon>
        <taxon>Dermatophagoides</taxon>
    </lineage>
</organism>
<dbReference type="Proteomes" id="UP000887458">
    <property type="component" value="Unassembled WGS sequence"/>
</dbReference>
<sequence length="69" mass="8038">MCRSLSLLSIRLLDIIFSFSFVDDNTDDEFVDKIFEVEFEILCLRFDSTIVGVEHFDSFIDVVVVVDRI</sequence>